<dbReference type="Gene3D" id="3.30.930.10">
    <property type="entry name" value="Bira Bifunctional Protein, Domain 2"/>
    <property type="match status" value="1"/>
</dbReference>
<evidence type="ECO:0000256" key="6">
    <source>
        <dbReference type="ARBA" id="ARBA00022917"/>
    </source>
</evidence>
<evidence type="ECO:0000313" key="12">
    <source>
        <dbReference type="Proteomes" id="UP000274922"/>
    </source>
</evidence>
<keyword evidence="4" id="KW-0547">Nucleotide-binding</keyword>
<keyword evidence="12" id="KW-1185">Reference proteome</keyword>
<dbReference type="InterPro" id="IPR050062">
    <property type="entry name" value="Pro-tRNA_synthetase"/>
</dbReference>
<proteinExistence type="inferred from homology"/>
<keyword evidence="5" id="KW-0067">ATP-binding</keyword>
<dbReference type="Pfam" id="PF03129">
    <property type="entry name" value="HGTP_anticodon"/>
    <property type="match status" value="1"/>
</dbReference>
<dbReference type="PRINTS" id="PR01046">
    <property type="entry name" value="TRNASYNTHPRO"/>
</dbReference>
<dbReference type="GO" id="GO:0005739">
    <property type="term" value="C:mitochondrion"/>
    <property type="evidence" value="ECO:0007669"/>
    <property type="project" value="TreeGrafter"/>
</dbReference>
<accession>A0A4P9X5N0</accession>
<evidence type="ECO:0000256" key="2">
    <source>
        <dbReference type="ARBA" id="ARBA00012831"/>
    </source>
</evidence>
<name>A0A4P9X5N0_9FUNG</name>
<dbReference type="AlphaFoldDB" id="A0A4P9X5N0"/>
<dbReference type="InterPro" id="IPR045864">
    <property type="entry name" value="aa-tRNA-synth_II/BPL/LPL"/>
</dbReference>
<evidence type="ECO:0000256" key="8">
    <source>
        <dbReference type="ARBA" id="ARBA00029731"/>
    </source>
</evidence>
<comment type="catalytic activity">
    <reaction evidence="9">
        <text>tRNA(Pro) + L-proline + ATP = L-prolyl-tRNA(Pro) + AMP + diphosphate</text>
        <dbReference type="Rhea" id="RHEA:14305"/>
        <dbReference type="Rhea" id="RHEA-COMP:9700"/>
        <dbReference type="Rhea" id="RHEA-COMP:9702"/>
        <dbReference type="ChEBI" id="CHEBI:30616"/>
        <dbReference type="ChEBI" id="CHEBI:33019"/>
        <dbReference type="ChEBI" id="CHEBI:60039"/>
        <dbReference type="ChEBI" id="CHEBI:78442"/>
        <dbReference type="ChEBI" id="CHEBI:78532"/>
        <dbReference type="ChEBI" id="CHEBI:456215"/>
        <dbReference type="EC" id="6.1.1.15"/>
    </reaction>
</comment>
<dbReference type="STRING" id="1555241.A0A4P9X5N0"/>
<dbReference type="InterPro" id="IPR002314">
    <property type="entry name" value="aa-tRNA-synt_IIb"/>
</dbReference>
<dbReference type="InterPro" id="IPR036621">
    <property type="entry name" value="Anticodon-bd_dom_sf"/>
</dbReference>
<protein>
    <recommendedName>
        <fullName evidence="2">proline--tRNA ligase</fullName>
        <ecNumber evidence="2">6.1.1.15</ecNumber>
    </recommendedName>
    <alternativeName>
        <fullName evidence="8">Prolyl-tRNA synthetase</fullName>
    </alternativeName>
</protein>
<sequence>MTVARELRGVTRAPWRRPSGLRSPRCRTLASAAAPAPSQAADGAWRRSLLSGKTLPTLKTDAAASITASEALLVRGGLVQKSSAGIYNFLPMGYRVLEKLERLVARHMDGVPGAERVRMAQLLPAHTWRTTGRLAADADAGQPSEKMMLRDRKNALFLLAPTHEEEVTSMLAGHTLSPRTLPKRLYQISLKFRDELRTRGGLLRSREFLMKDLYSFDVDAAAAQASYAAVMAGYEALWTALGIAPKRVAADNGEMGGTTSDEYHLLSPVGEDTLVVCPSCDHAAIATDGAAIAIDIAAPADGTAAAAAATTTTPATAASALCAQCGTPFDRAAHTHRAIEVGHLFDLGTRYSVPLGATYTDAAGRAVPAHMGSYGIGVTRLMAALLELGHAAAAAAAAAAPASATTAAPNRAYWPEAVAPYRVALAAVPAGGSGADDAVAAATRRVFEAITAAVPALAGDVLVDDRRGRRFGEKMSDLELIGVPYIVILGKRFLASGQAEVRVQKLGPGHTIVSETHHVAEADLPAYFARVLAAAP</sequence>
<dbReference type="GO" id="GO:0005524">
    <property type="term" value="F:ATP binding"/>
    <property type="evidence" value="ECO:0007669"/>
    <property type="project" value="UniProtKB-KW"/>
</dbReference>
<evidence type="ECO:0000256" key="4">
    <source>
        <dbReference type="ARBA" id="ARBA00022741"/>
    </source>
</evidence>
<dbReference type="PANTHER" id="PTHR42753">
    <property type="entry name" value="MITOCHONDRIAL RIBOSOME PROTEIN L39/PROLYL-TRNA LIGASE FAMILY MEMBER"/>
    <property type="match status" value="1"/>
</dbReference>
<dbReference type="GO" id="GO:0006433">
    <property type="term" value="P:prolyl-tRNA aminoacylation"/>
    <property type="evidence" value="ECO:0007669"/>
    <property type="project" value="InterPro"/>
</dbReference>
<dbReference type="PANTHER" id="PTHR42753:SF2">
    <property type="entry name" value="PROLINE--TRNA LIGASE"/>
    <property type="match status" value="1"/>
</dbReference>
<dbReference type="Gene3D" id="3.40.50.800">
    <property type="entry name" value="Anticodon-binding domain"/>
    <property type="match status" value="1"/>
</dbReference>
<evidence type="ECO:0000256" key="1">
    <source>
        <dbReference type="ARBA" id="ARBA00008226"/>
    </source>
</evidence>
<dbReference type="InterPro" id="IPR004154">
    <property type="entry name" value="Anticodon-bd"/>
</dbReference>
<keyword evidence="7" id="KW-0030">Aminoacyl-tRNA synthetase</keyword>
<dbReference type="Proteomes" id="UP000274922">
    <property type="component" value="Unassembled WGS sequence"/>
</dbReference>
<dbReference type="InterPro" id="IPR006195">
    <property type="entry name" value="aa-tRNA-synth_II"/>
</dbReference>
<dbReference type="Pfam" id="PF00587">
    <property type="entry name" value="tRNA-synt_2b"/>
    <property type="match status" value="1"/>
</dbReference>
<dbReference type="OrthoDB" id="10267474at2759"/>
<dbReference type="InterPro" id="IPR002316">
    <property type="entry name" value="Pro-tRNA-ligase_IIa"/>
</dbReference>
<organism evidence="11 12">
    <name type="scientific">Caulochytrium protostelioides</name>
    <dbReference type="NCBI Taxonomy" id="1555241"/>
    <lineage>
        <taxon>Eukaryota</taxon>
        <taxon>Fungi</taxon>
        <taxon>Fungi incertae sedis</taxon>
        <taxon>Chytridiomycota</taxon>
        <taxon>Chytridiomycota incertae sedis</taxon>
        <taxon>Chytridiomycetes</taxon>
        <taxon>Caulochytriales</taxon>
        <taxon>Caulochytriaceae</taxon>
        <taxon>Caulochytrium</taxon>
    </lineage>
</organism>
<dbReference type="SUPFAM" id="SSF55681">
    <property type="entry name" value="Class II aaRS and biotin synthetases"/>
    <property type="match status" value="1"/>
</dbReference>
<dbReference type="EMBL" id="ML014215">
    <property type="protein sequence ID" value="RKP00444.1"/>
    <property type="molecule type" value="Genomic_DNA"/>
</dbReference>
<evidence type="ECO:0000256" key="9">
    <source>
        <dbReference type="ARBA" id="ARBA00047671"/>
    </source>
</evidence>
<evidence type="ECO:0000259" key="10">
    <source>
        <dbReference type="PROSITE" id="PS50862"/>
    </source>
</evidence>
<evidence type="ECO:0000313" key="11">
    <source>
        <dbReference type="EMBL" id="RKP00444.1"/>
    </source>
</evidence>
<reference evidence="12" key="1">
    <citation type="journal article" date="2018" name="Nat. Microbiol.">
        <title>Leveraging single-cell genomics to expand the fungal tree of life.</title>
        <authorList>
            <person name="Ahrendt S.R."/>
            <person name="Quandt C.A."/>
            <person name="Ciobanu D."/>
            <person name="Clum A."/>
            <person name="Salamov A."/>
            <person name="Andreopoulos B."/>
            <person name="Cheng J.F."/>
            <person name="Woyke T."/>
            <person name="Pelin A."/>
            <person name="Henrissat B."/>
            <person name="Reynolds N.K."/>
            <person name="Benny G.L."/>
            <person name="Smith M.E."/>
            <person name="James T.Y."/>
            <person name="Grigoriev I.V."/>
        </authorList>
    </citation>
    <scope>NUCLEOTIDE SEQUENCE [LARGE SCALE GENOMIC DNA]</scope>
    <source>
        <strain evidence="12">ATCC 52028</strain>
    </source>
</reference>
<gene>
    <name evidence="11" type="ORF">CXG81DRAFT_19593</name>
</gene>
<dbReference type="GO" id="GO:0004827">
    <property type="term" value="F:proline-tRNA ligase activity"/>
    <property type="evidence" value="ECO:0007669"/>
    <property type="project" value="UniProtKB-EC"/>
</dbReference>
<feature type="domain" description="Aminoacyl-transfer RNA synthetases class-II family profile" evidence="10">
    <location>
        <begin position="80"/>
        <end position="401"/>
    </location>
</feature>
<evidence type="ECO:0000256" key="3">
    <source>
        <dbReference type="ARBA" id="ARBA00022598"/>
    </source>
</evidence>
<keyword evidence="3" id="KW-0436">Ligase</keyword>
<dbReference type="PROSITE" id="PS50862">
    <property type="entry name" value="AA_TRNA_LIGASE_II"/>
    <property type="match status" value="1"/>
</dbReference>
<dbReference type="SUPFAM" id="SSF52954">
    <property type="entry name" value="Class II aaRS ABD-related"/>
    <property type="match status" value="1"/>
</dbReference>
<evidence type="ECO:0000256" key="7">
    <source>
        <dbReference type="ARBA" id="ARBA00023146"/>
    </source>
</evidence>
<keyword evidence="6" id="KW-0648">Protein biosynthesis</keyword>
<dbReference type="EC" id="6.1.1.15" evidence="2"/>
<evidence type="ECO:0000256" key="5">
    <source>
        <dbReference type="ARBA" id="ARBA00022840"/>
    </source>
</evidence>
<comment type="similarity">
    <text evidence="1">Belongs to the class-II aminoacyl-tRNA synthetase family.</text>
</comment>